<feature type="transmembrane region" description="Helical" evidence="1">
    <location>
        <begin position="171"/>
        <end position="189"/>
    </location>
</feature>
<keyword evidence="1" id="KW-0472">Membrane</keyword>
<proteinExistence type="predicted"/>
<feature type="transmembrane region" description="Helical" evidence="1">
    <location>
        <begin position="298"/>
        <end position="318"/>
    </location>
</feature>
<evidence type="ECO:0000256" key="1">
    <source>
        <dbReference type="SAM" id="Phobius"/>
    </source>
</evidence>
<reference evidence="2" key="1">
    <citation type="submission" date="2021-06" db="EMBL/GenBank/DDBJ databases">
        <title>Bradyrhizobium sp. S2-11-2 Genome sequencing.</title>
        <authorList>
            <person name="Jin L."/>
        </authorList>
    </citation>
    <scope>NUCLEOTIDE SEQUENCE</scope>
    <source>
        <strain evidence="2">S2-11-2</strain>
    </source>
</reference>
<feature type="transmembrane region" description="Helical" evidence="1">
    <location>
        <begin position="226"/>
        <end position="243"/>
    </location>
</feature>
<dbReference type="PIRSF" id="PIRSF028704">
    <property type="entry name" value="UPC028704"/>
    <property type="match status" value="1"/>
</dbReference>
<accession>A0A975RQL6</accession>
<dbReference type="InterPro" id="IPR014550">
    <property type="entry name" value="UCP028704_OpgC"/>
</dbReference>
<dbReference type="Pfam" id="PF10129">
    <property type="entry name" value="OpgC_C"/>
    <property type="match status" value="1"/>
</dbReference>
<feature type="transmembrane region" description="Helical" evidence="1">
    <location>
        <begin position="194"/>
        <end position="214"/>
    </location>
</feature>
<name>A0A975RQL6_9BRAD</name>
<feature type="transmembrane region" description="Helical" evidence="1">
    <location>
        <begin position="255"/>
        <end position="278"/>
    </location>
</feature>
<dbReference type="PANTHER" id="PTHR38592">
    <property type="entry name" value="BLL4819 PROTEIN"/>
    <property type="match status" value="1"/>
</dbReference>
<feature type="transmembrane region" description="Helical" evidence="1">
    <location>
        <begin position="109"/>
        <end position="129"/>
    </location>
</feature>
<evidence type="ECO:0000313" key="3">
    <source>
        <dbReference type="Proteomes" id="UP000680805"/>
    </source>
</evidence>
<evidence type="ECO:0000313" key="2">
    <source>
        <dbReference type="EMBL" id="QWG16650.1"/>
    </source>
</evidence>
<keyword evidence="1" id="KW-0812">Transmembrane</keyword>
<keyword evidence="1" id="KW-1133">Transmembrane helix</keyword>
<feature type="transmembrane region" description="Helical" evidence="1">
    <location>
        <begin position="44"/>
        <end position="62"/>
    </location>
</feature>
<dbReference type="KEGG" id="bsei:KMZ68_16775"/>
<feature type="transmembrane region" description="Helical" evidence="1">
    <location>
        <begin position="68"/>
        <end position="88"/>
    </location>
</feature>
<dbReference type="PANTHER" id="PTHR38592:SF3">
    <property type="entry name" value="BLL4819 PROTEIN"/>
    <property type="match status" value="1"/>
</dbReference>
<dbReference type="Proteomes" id="UP000680805">
    <property type="component" value="Chromosome"/>
</dbReference>
<gene>
    <name evidence="2" type="ORF">KMZ68_16775</name>
</gene>
<dbReference type="AlphaFoldDB" id="A0A975RQL6"/>
<dbReference type="EMBL" id="CP076135">
    <property type="protein sequence ID" value="QWG16650.1"/>
    <property type="molecule type" value="Genomic_DNA"/>
</dbReference>
<feature type="transmembrane region" description="Helical" evidence="1">
    <location>
        <begin position="363"/>
        <end position="384"/>
    </location>
</feature>
<organism evidence="2 3">
    <name type="scientific">Bradyrhizobium sediminis</name>
    <dbReference type="NCBI Taxonomy" id="2840469"/>
    <lineage>
        <taxon>Bacteria</taxon>
        <taxon>Pseudomonadati</taxon>
        <taxon>Pseudomonadota</taxon>
        <taxon>Alphaproteobacteria</taxon>
        <taxon>Hyphomicrobiales</taxon>
        <taxon>Nitrobacteraceae</taxon>
        <taxon>Bradyrhizobium</taxon>
    </lineage>
</organism>
<feature type="transmembrane region" description="Helical" evidence="1">
    <location>
        <begin position="339"/>
        <end position="357"/>
    </location>
</feature>
<protein>
    <submittedName>
        <fullName evidence="2">OpgC domain-containing protein</fullName>
    </submittedName>
</protein>
<sequence>MGSSRARRKSRSSGLSRANWEQMKIVLALPPSQRDLRLDLFRGLANWAMFLGHISSTVLAWFSFRNYGFSDGADLFVFISGYTSALVYTRRMQEHGFLFGTTRLLRRVWQIYVAHILLFVAYLTSVHFLSDKFHTPDFIDLFNVAPLLNAPVETLTQGLLLRYKPLNLDVLPLYVVLMGAFPPVLWLMLRHGNWVMAGSVLLYFAARQFGWNLPSYPSGVWYFNPLAWQLLFVLGAWLALGGANTLHFLVRSRTVFWLGLIYLAFAAAMTLAALLPALQGIFPRALFEAFNPNDKTNLAPYRFLHLAILIIVGARLIPIDAPGLEAAIWRPLVKCGQQSLEVFCVGIYLSFIASLVLERISGGVLAQLLVGTCGLAIMTAVAYYRSWSKRVEKSVHAGAHHPPAGEPHLPVPELVQQKSRMTVGAA</sequence>